<organism evidence="1">
    <name type="scientific">Timema tahoe</name>
    <dbReference type="NCBI Taxonomy" id="61484"/>
    <lineage>
        <taxon>Eukaryota</taxon>
        <taxon>Metazoa</taxon>
        <taxon>Ecdysozoa</taxon>
        <taxon>Arthropoda</taxon>
        <taxon>Hexapoda</taxon>
        <taxon>Insecta</taxon>
        <taxon>Pterygota</taxon>
        <taxon>Neoptera</taxon>
        <taxon>Polyneoptera</taxon>
        <taxon>Phasmatodea</taxon>
        <taxon>Timematodea</taxon>
        <taxon>Timematoidea</taxon>
        <taxon>Timematidae</taxon>
        <taxon>Timema</taxon>
    </lineage>
</organism>
<gene>
    <name evidence="1" type="ORF">TTEB3V08_LOCUS11157</name>
</gene>
<name>A0A7R9IRT5_9NEOP</name>
<protein>
    <submittedName>
        <fullName evidence="1">Uncharacterized protein</fullName>
    </submittedName>
</protein>
<evidence type="ECO:0000313" key="1">
    <source>
        <dbReference type="EMBL" id="CAD7463271.1"/>
    </source>
</evidence>
<dbReference type="AlphaFoldDB" id="A0A7R9IRT5"/>
<proteinExistence type="predicted"/>
<dbReference type="EMBL" id="OE007627">
    <property type="protein sequence ID" value="CAD7463271.1"/>
    <property type="molecule type" value="Genomic_DNA"/>
</dbReference>
<sequence length="19" mass="2152">MFQASTSLASIIYIKTNYT</sequence>
<accession>A0A7R9IRT5</accession>
<reference evidence="1" key="1">
    <citation type="submission" date="2020-11" db="EMBL/GenBank/DDBJ databases">
        <authorList>
            <person name="Tran Van P."/>
        </authorList>
    </citation>
    <scope>NUCLEOTIDE SEQUENCE</scope>
</reference>